<comment type="caution">
    <text evidence="3">The sequence shown here is derived from an EMBL/GenBank/DDBJ whole genome shotgun (WGS) entry which is preliminary data.</text>
</comment>
<organism evidence="3 4">
    <name type="scientific">Henriciella barbarensis</name>
    <dbReference type="NCBI Taxonomy" id="86342"/>
    <lineage>
        <taxon>Bacteria</taxon>
        <taxon>Pseudomonadati</taxon>
        <taxon>Pseudomonadota</taxon>
        <taxon>Alphaproteobacteria</taxon>
        <taxon>Hyphomonadales</taxon>
        <taxon>Hyphomonadaceae</taxon>
        <taxon>Henriciella</taxon>
    </lineage>
</organism>
<keyword evidence="1" id="KW-0812">Transmembrane</keyword>
<evidence type="ECO:0000256" key="2">
    <source>
        <dbReference type="SAM" id="SignalP"/>
    </source>
</evidence>
<dbReference type="EMBL" id="QWGB01000005">
    <property type="protein sequence ID" value="RIJ24676.1"/>
    <property type="molecule type" value="Genomic_DNA"/>
</dbReference>
<dbReference type="RefSeq" id="WP_119379866.1">
    <property type="nucleotide sequence ID" value="NZ_QWGB01000005.1"/>
</dbReference>
<proteinExistence type="predicted"/>
<name>A0A399QZU5_9PROT</name>
<keyword evidence="1" id="KW-1133">Transmembrane helix</keyword>
<keyword evidence="1" id="KW-0472">Membrane</keyword>
<feature type="chain" id="PRO_5017335295" evidence="2">
    <location>
        <begin position="26"/>
        <end position="71"/>
    </location>
</feature>
<keyword evidence="4" id="KW-1185">Reference proteome</keyword>
<protein>
    <submittedName>
        <fullName evidence="3">Uncharacterized protein</fullName>
    </submittedName>
</protein>
<dbReference type="AlphaFoldDB" id="A0A399QZU5"/>
<feature type="signal peptide" evidence="2">
    <location>
        <begin position="1"/>
        <end position="25"/>
    </location>
</feature>
<evidence type="ECO:0000313" key="3">
    <source>
        <dbReference type="EMBL" id="RIJ24676.1"/>
    </source>
</evidence>
<feature type="transmembrane region" description="Helical" evidence="1">
    <location>
        <begin position="41"/>
        <end position="65"/>
    </location>
</feature>
<accession>A0A399QZU5</accession>
<reference evidence="3 4" key="1">
    <citation type="submission" date="2018-08" db="EMBL/GenBank/DDBJ databases">
        <title>Henriciella mobilis sp. nov., isolated from seawater.</title>
        <authorList>
            <person name="Cheng H."/>
            <person name="Wu Y.-H."/>
            <person name="Xu X.-W."/>
            <person name="Guo L.-L."/>
        </authorList>
    </citation>
    <scope>NUCLEOTIDE SEQUENCE [LARGE SCALE GENOMIC DNA]</scope>
    <source>
        <strain evidence="3 4">CCUG66934</strain>
    </source>
</reference>
<evidence type="ECO:0000313" key="4">
    <source>
        <dbReference type="Proteomes" id="UP000265431"/>
    </source>
</evidence>
<gene>
    <name evidence="3" type="ORF">D1224_10760</name>
</gene>
<evidence type="ECO:0000256" key="1">
    <source>
        <dbReference type="SAM" id="Phobius"/>
    </source>
</evidence>
<keyword evidence="2" id="KW-0732">Signal</keyword>
<dbReference type="Proteomes" id="UP000265431">
    <property type="component" value="Unassembled WGS sequence"/>
</dbReference>
<sequence>MTRQLLKLPLLIPMLVSGAMLPAAAQDRSPDRMMMDGGMIGGGLFGMIFMLLVLLLLVLGIAALIKYLRSK</sequence>